<organism evidence="6 7">
    <name type="scientific">Pseudoclavibacter helvolus</name>
    <dbReference type="NCBI Taxonomy" id="255205"/>
    <lineage>
        <taxon>Bacteria</taxon>
        <taxon>Bacillati</taxon>
        <taxon>Actinomycetota</taxon>
        <taxon>Actinomycetes</taxon>
        <taxon>Micrococcales</taxon>
        <taxon>Microbacteriaceae</taxon>
        <taxon>Pseudoclavibacter</taxon>
    </lineage>
</organism>
<accession>A0A7W4YF55</accession>
<dbReference type="GO" id="GO:0016705">
    <property type="term" value="F:oxidoreductase activity, acting on paired donors, with incorporation or reduction of molecular oxygen"/>
    <property type="evidence" value="ECO:0007669"/>
    <property type="project" value="InterPro"/>
</dbReference>
<comment type="caution">
    <text evidence="6">The sequence shown here is derived from an EMBL/GenBank/DDBJ whole genome shotgun (WGS) entry which is preliminary data.</text>
</comment>
<keyword evidence="1" id="KW-0285">Flavoprotein</keyword>
<dbReference type="InterPro" id="IPR011251">
    <property type="entry name" value="Luciferase-like_dom"/>
</dbReference>
<proteinExistence type="predicted"/>
<dbReference type="PANTHER" id="PTHR30011:SF16">
    <property type="entry name" value="C2H2 FINGER DOMAIN TRANSCRIPTION FACTOR (EUROFUNG)-RELATED"/>
    <property type="match status" value="1"/>
</dbReference>
<keyword evidence="2" id="KW-0288">FMN</keyword>
<evidence type="ECO:0000256" key="2">
    <source>
        <dbReference type="ARBA" id="ARBA00022643"/>
    </source>
</evidence>
<dbReference type="PANTHER" id="PTHR30011">
    <property type="entry name" value="ALKANESULFONATE MONOOXYGENASE-RELATED"/>
    <property type="match status" value="1"/>
</dbReference>
<dbReference type="Proteomes" id="UP000545286">
    <property type="component" value="Unassembled WGS sequence"/>
</dbReference>
<keyword evidence="7" id="KW-1185">Reference proteome</keyword>
<keyword evidence="3" id="KW-0560">Oxidoreductase</keyword>
<name>A0A7W4YF55_9MICO</name>
<gene>
    <name evidence="6" type="ORF">FHX72_001295</name>
</gene>
<evidence type="ECO:0000256" key="3">
    <source>
        <dbReference type="ARBA" id="ARBA00023002"/>
    </source>
</evidence>
<evidence type="ECO:0000313" key="6">
    <source>
        <dbReference type="EMBL" id="MBB2957183.1"/>
    </source>
</evidence>
<dbReference type="InterPro" id="IPR036661">
    <property type="entry name" value="Luciferase-like_sf"/>
</dbReference>
<dbReference type="Gene3D" id="3.20.20.30">
    <property type="entry name" value="Luciferase-like domain"/>
    <property type="match status" value="1"/>
</dbReference>
<dbReference type="AlphaFoldDB" id="A0A7W4YF55"/>
<dbReference type="GO" id="GO:0004497">
    <property type="term" value="F:monooxygenase activity"/>
    <property type="evidence" value="ECO:0007669"/>
    <property type="project" value="UniProtKB-KW"/>
</dbReference>
<evidence type="ECO:0000256" key="1">
    <source>
        <dbReference type="ARBA" id="ARBA00022630"/>
    </source>
</evidence>
<dbReference type="EMBL" id="JACHWJ010000001">
    <property type="protein sequence ID" value="MBB2957183.1"/>
    <property type="molecule type" value="Genomic_DNA"/>
</dbReference>
<sequence length="346" mass="36737">MTHENPPFAIAVEAGSEGVSPTRIRAAISALERFGVTIATFEDAGFAALDADAPRLDAITQAAFAAPLSGATGLVPLVRVSAVEPFHLATQLATLDYASHGRTGWIGEVDGSEAEAAAFDRAPLDGPEARRTELDDTIEVLGRLWDSWEDDAVIRDVETGRYLDRDRLHYADFEGSRFSVKGPSIIPRPHQGLLPTFAAYGSAAPELIDVALIRERTILEASAAAGQADNQGIARTIVEVEVSLDSRGRAAADRLGNRATDADVAGRIRYSGDAAGLVELITEVASFANGVRLLPVDFDVDVQELGRAVLPALRRAGVFTSPRAGEHLRDALGLAHPANRYAAQAL</sequence>
<evidence type="ECO:0000256" key="4">
    <source>
        <dbReference type="ARBA" id="ARBA00023033"/>
    </source>
</evidence>
<feature type="domain" description="Luciferase-like" evidence="5">
    <location>
        <begin position="13"/>
        <end position="202"/>
    </location>
</feature>
<reference evidence="6 7" key="1">
    <citation type="submission" date="2020-08" db="EMBL/GenBank/DDBJ databases">
        <title>Sequencing the genomes of 1000 actinobacteria strains.</title>
        <authorList>
            <person name="Klenk H.-P."/>
        </authorList>
    </citation>
    <scope>NUCLEOTIDE SEQUENCE [LARGE SCALE GENOMIC DNA]</scope>
    <source>
        <strain evidence="6 7">DSM 20419</strain>
    </source>
</reference>
<dbReference type="InterPro" id="IPR051260">
    <property type="entry name" value="Diverse_substr_monoxygenases"/>
</dbReference>
<dbReference type="Pfam" id="PF00296">
    <property type="entry name" value="Bac_luciferase"/>
    <property type="match status" value="1"/>
</dbReference>
<evidence type="ECO:0000313" key="7">
    <source>
        <dbReference type="Proteomes" id="UP000545286"/>
    </source>
</evidence>
<protein>
    <submittedName>
        <fullName evidence="6">Alkanesulfonate monooxygenase SsuD/methylene tetrahydromethanopterin reductase-like flavin-dependent oxidoreductase (Luciferase family)</fullName>
    </submittedName>
</protein>
<evidence type="ECO:0000259" key="5">
    <source>
        <dbReference type="Pfam" id="PF00296"/>
    </source>
</evidence>
<keyword evidence="4 6" id="KW-0503">Monooxygenase</keyword>
<dbReference type="SUPFAM" id="SSF51679">
    <property type="entry name" value="Bacterial luciferase-like"/>
    <property type="match status" value="1"/>
</dbReference>
<dbReference type="RefSeq" id="WP_183623721.1">
    <property type="nucleotide sequence ID" value="NZ_JACHWJ010000001.1"/>
</dbReference>